<feature type="region of interest" description="Disordered" evidence="1">
    <location>
        <begin position="1"/>
        <end position="38"/>
    </location>
</feature>
<dbReference type="Proteomes" id="UP000265520">
    <property type="component" value="Unassembled WGS sequence"/>
</dbReference>
<evidence type="ECO:0000256" key="1">
    <source>
        <dbReference type="SAM" id="MobiDB-lite"/>
    </source>
</evidence>
<evidence type="ECO:0000313" key="3">
    <source>
        <dbReference type="Proteomes" id="UP000265520"/>
    </source>
</evidence>
<feature type="non-terminal residue" evidence="2">
    <location>
        <position position="38"/>
    </location>
</feature>
<name>A0A392WE64_9FABA</name>
<comment type="caution">
    <text evidence="2">The sequence shown here is derived from an EMBL/GenBank/DDBJ whole genome shotgun (WGS) entry which is preliminary data.</text>
</comment>
<organism evidence="2 3">
    <name type="scientific">Trifolium medium</name>
    <dbReference type="NCBI Taxonomy" id="97028"/>
    <lineage>
        <taxon>Eukaryota</taxon>
        <taxon>Viridiplantae</taxon>
        <taxon>Streptophyta</taxon>
        <taxon>Embryophyta</taxon>
        <taxon>Tracheophyta</taxon>
        <taxon>Spermatophyta</taxon>
        <taxon>Magnoliopsida</taxon>
        <taxon>eudicotyledons</taxon>
        <taxon>Gunneridae</taxon>
        <taxon>Pentapetalae</taxon>
        <taxon>rosids</taxon>
        <taxon>fabids</taxon>
        <taxon>Fabales</taxon>
        <taxon>Fabaceae</taxon>
        <taxon>Papilionoideae</taxon>
        <taxon>50 kb inversion clade</taxon>
        <taxon>NPAAA clade</taxon>
        <taxon>Hologalegina</taxon>
        <taxon>IRL clade</taxon>
        <taxon>Trifolieae</taxon>
        <taxon>Trifolium</taxon>
    </lineage>
</organism>
<protein>
    <submittedName>
        <fullName evidence="2">Uncharacterized protein</fullName>
    </submittedName>
</protein>
<dbReference type="EMBL" id="LXQA011456147">
    <property type="protein sequence ID" value="MCI97852.1"/>
    <property type="molecule type" value="Genomic_DNA"/>
</dbReference>
<accession>A0A392WE64</accession>
<reference evidence="2 3" key="1">
    <citation type="journal article" date="2018" name="Front. Plant Sci.">
        <title>Red Clover (Trifolium pratense) and Zigzag Clover (T. medium) - A Picture of Genomic Similarities and Differences.</title>
        <authorList>
            <person name="Dluhosova J."/>
            <person name="Istvanek J."/>
            <person name="Nedelnik J."/>
            <person name="Repkova J."/>
        </authorList>
    </citation>
    <scope>NUCLEOTIDE SEQUENCE [LARGE SCALE GENOMIC DNA]</scope>
    <source>
        <strain evidence="3">cv. 10/8</strain>
        <tissue evidence="2">Leaf</tissue>
    </source>
</reference>
<dbReference type="AlphaFoldDB" id="A0A392WE64"/>
<proteinExistence type="predicted"/>
<feature type="compositionally biased region" description="Polar residues" evidence="1">
    <location>
        <begin position="1"/>
        <end position="22"/>
    </location>
</feature>
<keyword evidence="3" id="KW-1185">Reference proteome</keyword>
<evidence type="ECO:0000313" key="2">
    <source>
        <dbReference type="EMBL" id="MCI97852.1"/>
    </source>
</evidence>
<sequence length="38" mass="4118">MRIPQTTQHSPSEIPSPDSYSSIVIPLPASETQPSSHN</sequence>